<dbReference type="AlphaFoldDB" id="A0A392U9F1"/>
<sequence>LTSSRRLFWKVRVAQGSMARCAVHLEMTGFISGIGGLRRMAWRDAPIENLKSDCIT</sequence>
<accession>A0A392U9F1</accession>
<protein>
    <submittedName>
        <fullName evidence="1">Uncharacterized protein</fullName>
    </submittedName>
</protein>
<feature type="non-terminal residue" evidence="1">
    <location>
        <position position="56"/>
    </location>
</feature>
<organism evidence="1 2">
    <name type="scientific">Trifolium medium</name>
    <dbReference type="NCBI Taxonomy" id="97028"/>
    <lineage>
        <taxon>Eukaryota</taxon>
        <taxon>Viridiplantae</taxon>
        <taxon>Streptophyta</taxon>
        <taxon>Embryophyta</taxon>
        <taxon>Tracheophyta</taxon>
        <taxon>Spermatophyta</taxon>
        <taxon>Magnoliopsida</taxon>
        <taxon>eudicotyledons</taxon>
        <taxon>Gunneridae</taxon>
        <taxon>Pentapetalae</taxon>
        <taxon>rosids</taxon>
        <taxon>fabids</taxon>
        <taxon>Fabales</taxon>
        <taxon>Fabaceae</taxon>
        <taxon>Papilionoideae</taxon>
        <taxon>50 kb inversion clade</taxon>
        <taxon>NPAAA clade</taxon>
        <taxon>Hologalegina</taxon>
        <taxon>IRL clade</taxon>
        <taxon>Trifolieae</taxon>
        <taxon>Trifolium</taxon>
    </lineage>
</organism>
<reference evidence="1 2" key="1">
    <citation type="journal article" date="2018" name="Front. Plant Sci.">
        <title>Red Clover (Trifolium pratense) and Zigzag Clover (T. medium) - A Picture of Genomic Similarities and Differences.</title>
        <authorList>
            <person name="Dluhosova J."/>
            <person name="Istvanek J."/>
            <person name="Nedelnik J."/>
            <person name="Repkova J."/>
        </authorList>
    </citation>
    <scope>NUCLEOTIDE SEQUENCE [LARGE SCALE GENOMIC DNA]</scope>
    <source>
        <strain evidence="2">cv. 10/8</strain>
        <tissue evidence="1">Leaf</tissue>
    </source>
</reference>
<dbReference type="Proteomes" id="UP000265520">
    <property type="component" value="Unassembled WGS sequence"/>
</dbReference>
<evidence type="ECO:0000313" key="1">
    <source>
        <dbReference type="EMBL" id="MCI69467.1"/>
    </source>
</evidence>
<feature type="non-terminal residue" evidence="1">
    <location>
        <position position="1"/>
    </location>
</feature>
<dbReference type="EMBL" id="LXQA010756559">
    <property type="protein sequence ID" value="MCI69467.1"/>
    <property type="molecule type" value="Genomic_DNA"/>
</dbReference>
<evidence type="ECO:0000313" key="2">
    <source>
        <dbReference type="Proteomes" id="UP000265520"/>
    </source>
</evidence>
<keyword evidence="2" id="KW-1185">Reference proteome</keyword>
<name>A0A392U9F1_9FABA</name>
<proteinExistence type="predicted"/>
<comment type="caution">
    <text evidence="1">The sequence shown here is derived from an EMBL/GenBank/DDBJ whole genome shotgun (WGS) entry which is preliminary data.</text>
</comment>